<reference evidence="1 2" key="1">
    <citation type="submission" date="2024-04" db="EMBL/GenBank/DDBJ databases">
        <authorList>
            <person name="Waldvogel A.-M."/>
            <person name="Schoenle A."/>
        </authorList>
    </citation>
    <scope>NUCLEOTIDE SEQUENCE [LARGE SCALE GENOMIC DNA]</scope>
</reference>
<protein>
    <submittedName>
        <fullName evidence="1">Uncharacterized protein</fullName>
    </submittedName>
</protein>
<gene>
    <name evidence="1" type="ORF">KC01_LOCUS28918</name>
</gene>
<dbReference type="Proteomes" id="UP001497482">
    <property type="component" value="Chromosome 3"/>
</dbReference>
<proteinExistence type="predicted"/>
<dbReference type="EMBL" id="OZ035825">
    <property type="protein sequence ID" value="CAL1600846.1"/>
    <property type="molecule type" value="Genomic_DNA"/>
</dbReference>
<dbReference type="AlphaFoldDB" id="A0AAV2LH33"/>
<evidence type="ECO:0000313" key="2">
    <source>
        <dbReference type="Proteomes" id="UP001497482"/>
    </source>
</evidence>
<evidence type="ECO:0000313" key="1">
    <source>
        <dbReference type="EMBL" id="CAL1600846.1"/>
    </source>
</evidence>
<accession>A0AAV2LH33</accession>
<name>A0AAV2LH33_KNICA</name>
<keyword evidence="2" id="KW-1185">Reference proteome</keyword>
<sequence length="124" mass="13063">MFEFYTPRKNSSKVGLEFAAGPSPLGPVSVCCFSLSSMSSAFLLLLSAGAQGRVGTSLAPGPRLSLACLARCTGLELRAGGGEEVLCVRTLMEVGQHTLAKQLPPWFHLQGEAGMQTTNSCGEW</sequence>
<organism evidence="1 2">
    <name type="scientific">Knipowitschia caucasica</name>
    <name type="common">Caucasian dwarf goby</name>
    <name type="synonym">Pomatoschistus caucasicus</name>
    <dbReference type="NCBI Taxonomy" id="637954"/>
    <lineage>
        <taxon>Eukaryota</taxon>
        <taxon>Metazoa</taxon>
        <taxon>Chordata</taxon>
        <taxon>Craniata</taxon>
        <taxon>Vertebrata</taxon>
        <taxon>Euteleostomi</taxon>
        <taxon>Actinopterygii</taxon>
        <taxon>Neopterygii</taxon>
        <taxon>Teleostei</taxon>
        <taxon>Neoteleostei</taxon>
        <taxon>Acanthomorphata</taxon>
        <taxon>Gobiaria</taxon>
        <taxon>Gobiiformes</taxon>
        <taxon>Gobioidei</taxon>
        <taxon>Gobiidae</taxon>
        <taxon>Gobiinae</taxon>
        <taxon>Knipowitschia</taxon>
    </lineage>
</organism>